<keyword evidence="3" id="KW-1185">Reference proteome</keyword>
<dbReference type="AlphaFoldDB" id="B4S644"/>
<protein>
    <submittedName>
        <fullName evidence="1">Uncharacterized protein</fullName>
    </submittedName>
</protein>
<accession>B4S644</accession>
<organism evidence="1 3">
    <name type="scientific">Prosthecochloris aestuarii (strain DSM 271 / SK 413)</name>
    <dbReference type="NCBI Taxonomy" id="290512"/>
    <lineage>
        <taxon>Bacteria</taxon>
        <taxon>Pseudomonadati</taxon>
        <taxon>Chlorobiota</taxon>
        <taxon>Chlorobiia</taxon>
        <taxon>Chlorobiales</taxon>
        <taxon>Chlorobiaceae</taxon>
        <taxon>Prosthecochloris</taxon>
    </lineage>
</organism>
<evidence type="ECO:0000313" key="3">
    <source>
        <dbReference type="Proteomes" id="UP000002725"/>
    </source>
</evidence>
<evidence type="ECO:0000313" key="1">
    <source>
        <dbReference type="EMBL" id="ACF45695.1"/>
    </source>
</evidence>
<name>B4S644_PROA2</name>
<dbReference type="Proteomes" id="UP000002725">
    <property type="component" value="Chromosome"/>
</dbReference>
<dbReference type="EMBL" id="CP001108">
    <property type="protein sequence ID" value="ACF46134.1"/>
    <property type="molecule type" value="Genomic_DNA"/>
</dbReference>
<reference evidence="1 3" key="1">
    <citation type="submission" date="2008-06" db="EMBL/GenBank/DDBJ databases">
        <title>Complete sequence of chromosome of Prosthecochloris aestuarii DSM 271.</title>
        <authorList>
            <consortium name="US DOE Joint Genome Institute"/>
            <person name="Lucas S."/>
            <person name="Copeland A."/>
            <person name="Lapidus A."/>
            <person name="Glavina del Rio T."/>
            <person name="Dalin E."/>
            <person name="Tice H."/>
            <person name="Bruce D."/>
            <person name="Goodwin L."/>
            <person name="Pitluck S."/>
            <person name="Schmutz J."/>
            <person name="Larimer F."/>
            <person name="Land M."/>
            <person name="Hauser L."/>
            <person name="Kyrpides N."/>
            <person name="Anderson I."/>
            <person name="Liu Z."/>
            <person name="Li T."/>
            <person name="Zhao F."/>
            <person name="Overmann J."/>
            <person name="Bryant D.A."/>
            <person name="Richardson P."/>
        </authorList>
    </citation>
    <scope>NUCLEOTIDE SEQUENCE [LARGE SCALE GENOMIC DNA]</scope>
    <source>
        <strain evidence="1">DSM 271</strain>
        <strain evidence="3">DSM 271 / SK 413</strain>
    </source>
</reference>
<proteinExistence type="predicted"/>
<dbReference type="HOGENOM" id="CLU_2864184_0_0_10"/>
<dbReference type="STRING" id="290512.Paes_0644"/>
<evidence type="ECO:0000313" key="2">
    <source>
        <dbReference type="EMBL" id="ACF46134.1"/>
    </source>
</evidence>
<sequence>MPNLPVAGGEGQGREWYWLRYLNRRNRRYVERVKATVTLEPKKGMRVGKRLKGAFTRPITLAGG</sequence>
<dbReference type="EMBL" id="CP001108">
    <property type="protein sequence ID" value="ACF45695.1"/>
    <property type="molecule type" value="Genomic_DNA"/>
</dbReference>
<gene>
    <name evidence="1" type="ordered locus">Paes_0644</name>
    <name evidence="2" type="ordered locus">Paes_1101</name>
</gene>
<dbReference type="KEGG" id="paa:Paes_0644"/>
<dbReference type="KEGG" id="paa:Paes_1101"/>